<evidence type="ECO:0000313" key="4">
    <source>
        <dbReference type="EMBL" id="PXX33947.1"/>
    </source>
</evidence>
<evidence type="ECO:0000313" key="5">
    <source>
        <dbReference type="EMBL" id="PXX34921.1"/>
    </source>
</evidence>
<gene>
    <name evidence="8" type="ORF">DFR42_105377</name>
    <name evidence="7" type="ORF">DFR42_11858</name>
    <name evidence="6" type="ORF">DFR42_1211</name>
    <name evidence="5" type="ORF">DFR42_12533</name>
    <name evidence="3" type="ORF">DFR42_1271</name>
    <name evidence="4" type="ORF">DFR42_12726</name>
    <name evidence="2" type="ORF">DFR42_12814</name>
    <name evidence="1" type="ORF">DFR42_1331</name>
</gene>
<evidence type="ECO:0000313" key="7">
    <source>
        <dbReference type="EMBL" id="PXX37237.1"/>
    </source>
</evidence>
<comment type="caution">
    <text evidence="2">The sequence shown here is derived from an EMBL/GenBank/DDBJ whole genome shotgun (WGS) entry which is preliminary data.</text>
</comment>
<proteinExistence type="predicted"/>
<dbReference type="EMBL" id="QJKB01000028">
    <property type="protein sequence ID" value="PXX33739.1"/>
    <property type="molecule type" value="Genomic_DNA"/>
</dbReference>
<evidence type="ECO:0000313" key="2">
    <source>
        <dbReference type="EMBL" id="PXX33739.1"/>
    </source>
</evidence>
<dbReference type="EMBL" id="QJKB01000018">
    <property type="protein sequence ID" value="PXX37237.1"/>
    <property type="molecule type" value="Genomic_DNA"/>
</dbReference>
<evidence type="ECO:0000313" key="9">
    <source>
        <dbReference type="Proteomes" id="UP000247792"/>
    </source>
</evidence>
<dbReference type="Proteomes" id="UP000247792">
    <property type="component" value="Unassembled WGS sequence"/>
</dbReference>
<protein>
    <submittedName>
        <fullName evidence="2">Uncharacterized protein</fullName>
    </submittedName>
</protein>
<keyword evidence="9" id="KW-1185">Reference proteome</keyword>
<dbReference type="EMBL" id="QJKB01000027">
    <property type="protein sequence ID" value="PXX33922.1"/>
    <property type="molecule type" value="Genomic_DNA"/>
</dbReference>
<sequence>MDSSPYGIKCAKLKSDETIQFTEEKSK</sequence>
<accession>A0A318IIA5</accession>
<evidence type="ECO:0000313" key="1">
    <source>
        <dbReference type="EMBL" id="PXX33472.1"/>
    </source>
</evidence>
<dbReference type="EMBL" id="QJKB01000027">
    <property type="protein sequence ID" value="PXX33947.1"/>
    <property type="molecule type" value="Genomic_DNA"/>
</dbReference>
<evidence type="ECO:0000313" key="3">
    <source>
        <dbReference type="EMBL" id="PXX33922.1"/>
    </source>
</evidence>
<dbReference type="EMBL" id="QJKB01000025">
    <property type="protein sequence ID" value="PXX34921.1"/>
    <property type="molecule type" value="Genomic_DNA"/>
</dbReference>
<organism evidence="2 9">
    <name type="scientific">Undibacterium pigrum</name>
    <dbReference type="NCBI Taxonomy" id="401470"/>
    <lineage>
        <taxon>Bacteria</taxon>
        <taxon>Pseudomonadati</taxon>
        <taxon>Pseudomonadota</taxon>
        <taxon>Betaproteobacteria</taxon>
        <taxon>Burkholderiales</taxon>
        <taxon>Oxalobacteraceae</taxon>
        <taxon>Undibacterium</taxon>
    </lineage>
</organism>
<dbReference type="EMBL" id="QJKB01000021">
    <property type="protein sequence ID" value="PXX35266.1"/>
    <property type="molecule type" value="Genomic_DNA"/>
</dbReference>
<name>A0A318IIA5_9BURK</name>
<dbReference type="AlphaFoldDB" id="A0A318IIA5"/>
<feature type="non-terminal residue" evidence="2">
    <location>
        <position position="27"/>
    </location>
</feature>
<evidence type="ECO:0000313" key="8">
    <source>
        <dbReference type="EMBL" id="PXX42714.1"/>
    </source>
</evidence>
<dbReference type="EMBL" id="QJKB01000033">
    <property type="protein sequence ID" value="PXX33472.1"/>
    <property type="molecule type" value="Genomic_DNA"/>
</dbReference>
<dbReference type="EMBL" id="QJKB01000005">
    <property type="protein sequence ID" value="PXX42714.1"/>
    <property type="molecule type" value="Genomic_DNA"/>
</dbReference>
<reference evidence="2 9" key="1">
    <citation type="submission" date="2018-05" db="EMBL/GenBank/DDBJ databases">
        <title>Genomic Encyclopedia of Type Strains, Phase IV (KMG-IV): sequencing the most valuable type-strain genomes for metagenomic binning, comparative biology and taxonomic classification.</title>
        <authorList>
            <person name="Goeker M."/>
        </authorList>
    </citation>
    <scope>NUCLEOTIDE SEQUENCE [LARGE SCALE GENOMIC DNA]</scope>
    <source>
        <strain evidence="2 9">DSM 19792</strain>
    </source>
</reference>
<evidence type="ECO:0000313" key="6">
    <source>
        <dbReference type="EMBL" id="PXX35266.1"/>
    </source>
</evidence>